<dbReference type="RefSeq" id="WP_108911005.1">
    <property type="nucleotide sequence ID" value="NZ_CP021886.1"/>
</dbReference>
<evidence type="ECO:0000313" key="8">
    <source>
        <dbReference type="Proteomes" id="UP000244890"/>
    </source>
</evidence>
<feature type="active site" description="O-(5'-phospho-DNA)-serine intermediate" evidence="4 5">
    <location>
        <position position="9"/>
    </location>
</feature>
<dbReference type="AlphaFoldDB" id="A0A2U8FDF4"/>
<evidence type="ECO:0000256" key="2">
    <source>
        <dbReference type="ARBA" id="ARBA00023125"/>
    </source>
</evidence>
<dbReference type="GO" id="GO:0000150">
    <property type="term" value="F:DNA strand exchange activity"/>
    <property type="evidence" value="ECO:0007669"/>
    <property type="project" value="InterPro"/>
</dbReference>
<keyword evidence="2" id="KW-0238">DNA-binding</keyword>
<evidence type="ECO:0000256" key="4">
    <source>
        <dbReference type="PIRSR" id="PIRSR606118-50"/>
    </source>
</evidence>
<evidence type="ECO:0000256" key="5">
    <source>
        <dbReference type="PROSITE-ProRule" id="PRU10137"/>
    </source>
</evidence>
<reference evidence="7 8" key="1">
    <citation type="submission" date="2017-06" db="EMBL/GenBank/DDBJ databases">
        <title>Complete genome of Helicobacter apodemus.</title>
        <authorList>
            <person name="Cho S."/>
        </authorList>
    </citation>
    <scope>NUCLEOTIDE SEQUENCE [LARGE SCALE GENOMIC DNA]</scope>
    <source>
        <strain evidence="8">SNUVETPUB-15-01</strain>
    </source>
</reference>
<dbReference type="OrthoDB" id="9797501at2"/>
<keyword evidence="3" id="KW-0233">DNA recombination</keyword>
<dbReference type="InterPro" id="IPR006118">
    <property type="entry name" value="Recombinase_CS"/>
</dbReference>
<dbReference type="SUPFAM" id="SSF53041">
    <property type="entry name" value="Resolvase-like"/>
    <property type="match status" value="1"/>
</dbReference>
<evidence type="ECO:0000259" key="6">
    <source>
        <dbReference type="PROSITE" id="PS51736"/>
    </source>
</evidence>
<dbReference type="PANTHER" id="PTHR30461:SF2">
    <property type="entry name" value="SERINE RECOMBINASE PINE-RELATED"/>
    <property type="match status" value="1"/>
</dbReference>
<dbReference type="Proteomes" id="UP000244890">
    <property type="component" value="Chromosome"/>
</dbReference>
<dbReference type="CDD" id="cd03768">
    <property type="entry name" value="SR_ResInv"/>
    <property type="match status" value="1"/>
</dbReference>
<dbReference type="PANTHER" id="PTHR30461">
    <property type="entry name" value="DNA-INVERTASE FROM LAMBDOID PROPHAGE"/>
    <property type="match status" value="1"/>
</dbReference>
<feature type="domain" description="Resolvase/invertase-type recombinase catalytic" evidence="6">
    <location>
        <begin position="1"/>
        <end position="142"/>
    </location>
</feature>
<keyword evidence="1" id="KW-0229">DNA integration</keyword>
<dbReference type="InterPro" id="IPR006119">
    <property type="entry name" value="Resolv_N"/>
</dbReference>
<dbReference type="KEGG" id="had:CDV25_04850"/>
<dbReference type="InterPro" id="IPR036162">
    <property type="entry name" value="Resolvase-like_N_sf"/>
</dbReference>
<dbReference type="GO" id="GO:0003677">
    <property type="term" value="F:DNA binding"/>
    <property type="evidence" value="ECO:0007669"/>
    <property type="project" value="UniProtKB-KW"/>
</dbReference>
<proteinExistence type="predicted"/>
<evidence type="ECO:0000313" key="7">
    <source>
        <dbReference type="EMBL" id="AWI34166.1"/>
    </source>
</evidence>
<dbReference type="PROSITE" id="PS00397">
    <property type="entry name" value="RECOMBINASES_1"/>
    <property type="match status" value="1"/>
</dbReference>
<evidence type="ECO:0000256" key="1">
    <source>
        <dbReference type="ARBA" id="ARBA00022908"/>
    </source>
</evidence>
<dbReference type="Gene3D" id="3.40.50.1390">
    <property type="entry name" value="Resolvase, N-terminal catalytic domain"/>
    <property type="match status" value="1"/>
</dbReference>
<accession>A0A2U8FDF4</accession>
<dbReference type="InterPro" id="IPR050639">
    <property type="entry name" value="SSR_resolvase"/>
</dbReference>
<evidence type="ECO:0000256" key="3">
    <source>
        <dbReference type="ARBA" id="ARBA00023172"/>
    </source>
</evidence>
<protein>
    <submittedName>
        <fullName evidence="7">Resolvase</fullName>
    </submittedName>
</protein>
<sequence>MTIAYVRVSTNKQETDSQKIEIEKYCLSNGIKIDKMLSVEISSTKSQEKRKITELKDMLNSGDTLITTELSRLGRDMLEILHFILELDKKGVKIIFIRQMILSNGESSSKLILAIYAYIAEEERKLIVMRTKAGLEKARERGKKLGRPFNALNSYYDKDIKKIKSLLKQKMSVKKIWEILYEKENKNYNGLLWFCKKRKLILN</sequence>
<dbReference type="Pfam" id="PF00239">
    <property type="entry name" value="Resolvase"/>
    <property type="match status" value="1"/>
</dbReference>
<dbReference type="EMBL" id="CP021886">
    <property type="protein sequence ID" value="AWI34166.1"/>
    <property type="molecule type" value="Genomic_DNA"/>
</dbReference>
<dbReference type="PROSITE" id="PS51736">
    <property type="entry name" value="RECOMBINASES_3"/>
    <property type="match status" value="1"/>
</dbReference>
<name>A0A2U8FDF4_9HELI</name>
<gene>
    <name evidence="7" type="ORF">CDV25_04850</name>
</gene>
<dbReference type="GO" id="GO:0015074">
    <property type="term" value="P:DNA integration"/>
    <property type="evidence" value="ECO:0007669"/>
    <property type="project" value="UniProtKB-KW"/>
</dbReference>
<dbReference type="SMART" id="SM00857">
    <property type="entry name" value="Resolvase"/>
    <property type="match status" value="1"/>
</dbReference>
<organism evidence="7 8">
    <name type="scientific">Helicobacter apodemus</name>
    <dbReference type="NCBI Taxonomy" id="135569"/>
    <lineage>
        <taxon>Bacteria</taxon>
        <taxon>Pseudomonadati</taxon>
        <taxon>Campylobacterota</taxon>
        <taxon>Epsilonproteobacteria</taxon>
        <taxon>Campylobacterales</taxon>
        <taxon>Helicobacteraceae</taxon>
        <taxon>Helicobacter</taxon>
    </lineage>
</organism>